<reference evidence="1 2" key="1">
    <citation type="submission" date="2018-06" db="EMBL/GenBank/DDBJ databases">
        <authorList>
            <consortium name="Pathogen Informatics"/>
            <person name="Doyle S."/>
        </authorList>
    </citation>
    <scope>NUCLEOTIDE SEQUENCE [LARGE SCALE GENOMIC DNA]</scope>
    <source>
        <strain evidence="1 2">NCTC11087</strain>
    </source>
</reference>
<accession>A0A380LQR8</accession>
<keyword evidence="2" id="KW-1185">Reference proteome</keyword>
<proteinExistence type="predicted"/>
<protein>
    <submittedName>
        <fullName evidence="1">DJ-1/PfpI family protein</fullName>
    </submittedName>
</protein>
<evidence type="ECO:0000313" key="1">
    <source>
        <dbReference type="EMBL" id="SUO04206.1"/>
    </source>
</evidence>
<dbReference type="AlphaFoldDB" id="A0A380LQR8"/>
<organism evidence="1 2">
    <name type="scientific">Faecalicoccus pleomorphus</name>
    <dbReference type="NCBI Taxonomy" id="1323"/>
    <lineage>
        <taxon>Bacteria</taxon>
        <taxon>Bacillati</taxon>
        <taxon>Bacillota</taxon>
        <taxon>Erysipelotrichia</taxon>
        <taxon>Erysipelotrichales</taxon>
        <taxon>Erysipelotrichaceae</taxon>
        <taxon>Faecalicoccus</taxon>
    </lineage>
</organism>
<dbReference type="Proteomes" id="UP000255523">
    <property type="component" value="Unassembled WGS sequence"/>
</dbReference>
<dbReference type="GeneID" id="79383096"/>
<dbReference type="EMBL" id="UHFX01000003">
    <property type="protein sequence ID" value="SUO04206.1"/>
    <property type="molecule type" value="Genomic_DNA"/>
</dbReference>
<evidence type="ECO:0000313" key="2">
    <source>
        <dbReference type="Proteomes" id="UP000255523"/>
    </source>
</evidence>
<dbReference type="RefSeq" id="WP_022790356.1">
    <property type="nucleotide sequence ID" value="NZ_UHFX01000003.1"/>
</dbReference>
<sequence length="41" mass="4730">MKKILIVEINVSTYGAIEKTTGLWLGELIHFYDEMIIQKSC</sequence>
<name>A0A380LQR8_9FIRM</name>
<gene>
    <name evidence="1" type="ORF">NCTC11087_01115</name>
</gene>